<dbReference type="Proteomes" id="UP000825935">
    <property type="component" value="Chromosome 14"/>
</dbReference>
<reference evidence="1" key="1">
    <citation type="submission" date="2021-08" db="EMBL/GenBank/DDBJ databases">
        <title>WGS assembly of Ceratopteris richardii.</title>
        <authorList>
            <person name="Marchant D.B."/>
            <person name="Chen G."/>
            <person name="Jenkins J."/>
            <person name="Shu S."/>
            <person name="Leebens-Mack J."/>
            <person name="Grimwood J."/>
            <person name="Schmutz J."/>
            <person name="Soltis P."/>
            <person name="Soltis D."/>
            <person name="Chen Z.-H."/>
        </authorList>
    </citation>
    <scope>NUCLEOTIDE SEQUENCE</scope>
    <source>
        <strain evidence="1">Whitten #5841</strain>
        <tissue evidence="1">Leaf</tissue>
    </source>
</reference>
<name>A0A8T2TBQ3_CERRI</name>
<dbReference type="EMBL" id="CM035419">
    <property type="protein sequence ID" value="KAH7416187.1"/>
    <property type="molecule type" value="Genomic_DNA"/>
</dbReference>
<gene>
    <name evidence="1" type="ORF">KP509_14G079400</name>
</gene>
<sequence>MEKCASEGVEQAIAVGSRGSLLSLLVKEVGVLQASRRSWSVSSNGDLACKIKSTDPLPQVAGSSVNGGCSPAPSQGQHRHHIGIVSSLWNELKGLLRSPTSQHHGSSAASVHLRQMSADDDHAGELTALFQKGDSDFSSESCEIDPCPSRQSGTLVMSTRWSSTVEQHCSPSAEIRGGYSSAKAVTDAVPSCIRKGKMSLDAVSWPKQLSSTKAATACSNNGDLPRDGKFSSSYGSAKKDMFNPSTKERLCSYTPMSKRRGQELQTFKPLDDHNDGELAEGRLLQQSCGLINRPLKLSNACIVEFDGPESPFTPATTPTTQRFPTSSSASVVGSLSHSYSMIASPHGEPFIDKIVCRSSSSLTRPVSVVNLQCCNLYSSPSHHHRHHHHRPNLLQHHLTRQVCSTSTRRLSFTKLRDIK</sequence>
<evidence type="ECO:0000313" key="2">
    <source>
        <dbReference type="Proteomes" id="UP000825935"/>
    </source>
</evidence>
<comment type="caution">
    <text evidence="1">The sequence shown here is derived from an EMBL/GenBank/DDBJ whole genome shotgun (WGS) entry which is preliminary data.</text>
</comment>
<protein>
    <submittedName>
        <fullName evidence="1">Uncharacterized protein</fullName>
    </submittedName>
</protein>
<dbReference type="AlphaFoldDB" id="A0A8T2TBQ3"/>
<dbReference type="OrthoDB" id="2011072at2759"/>
<proteinExistence type="predicted"/>
<keyword evidence="2" id="KW-1185">Reference proteome</keyword>
<accession>A0A8T2TBQ3</accession>
<organism evidence="1 2">
    <name type="scientific">Ceratopteris richardii</name>
    <name type="common">Triangle waterfern</name>
    <dbReference type="NCBI Taxonomy" id="49495"/>
    <lineage>
        <taxon>Eukaryota</taxon>
        <taxon>Viridiplantae</taxon>
        <taxon>Streptophyta</taxon>
        <taxon>Embryophyta</taxon>
        <taxon>Tracheophyta</taxon>
        <taxon>Polypodiopsida</taxon>
        <taxon>Polypodiidae</taxon>
        <taxon>Polypodiales</taxon>
        <taxon>Pteridineae</taxon>
        <taxon>Pteridaceae</taxon>
        <taxon>Parkerioideae</taxon>
        <taxon>Ceratopteris</taxon>
    </lineage>
</organism>
<evidence type="ECO:0000313" key="1">
    <source>
        <dbReference type="EMBL" id="KAH7416187.1"/>
    </source>
</evidence>